<feature type="binding site" evidence="13">
    <location>
        <position position="75"/>
    </location>
    <ligand>
        <name>Zn(2+)</name>
        <dbReference type="ChEBI" id="CHEBI:29105"/>
        <label>1</label>
    </ligand>
</feature>
<evidence type="ECO:0000256" key="6">
    <source>
        <dbReference type="ARBA" id="ARBA00022723"/>
    </source>
</evidence>
<comment type="catalytic activity">
    <reaction evidence="11 13 14">
        <text>RNA(n) + a ribonucleoside 5'-triphosphate = RNA(n+1) + diphosphate</text>
        <dbReference type="Rhea" id="RHEA:21248"/>
        <dbReference type="Rhea" id="RHEA-COMP:14527"/>
        <dbReference type="Rhea" id="RHEA-COMP:17342"/>
        <dbReference type="ChEBI" id="CHEBI:33019"/>
        <dbReference type="ChEBI" id="CHEBI:61557"/>
        <dbReference type="ChEBI" id="CHEBI:140395"/>
        <dbReference type="EC" id="2.7.7.6"/>
    </reaction>
</comment>
<evidence type="ECO:0000313" key="18">
    <source>
        <dbReference type="EMBL" id="GGI70711.1"/>
    </source>
</evidence>
<evidence type="ECO:0000256" key="14">
    <source>
        <dbReference type="RuleBase" id="RU004279"/>
    </source>
</evidence>
<dbReference type="Gene3D" id="6.10.250.2940">
    <property type="match status" value="1"/>
</dbReference>
<keyword evidence="20" id="KW-1185">Reference proteome</keyword>
<dbReference type="PANTHER" id="PTHR19376">
    <property type="entry name" value="DNA-DIRECTED RNA POLYMERASE"/>
    <property type="match status" value="1"/>
</dbReference>
<dbReference type="SUPFAM" id="SSF64484">
    <property type="entry name" value="beta and beta-prime subunits of DNA dependent RNA-polymerase"/>
    <property type="match status" value="1"/>
</dbReference>
<organism evidence="18 19">
    <name type="scientific">Vulcanisaeta souniana JCM 11219</name>
    <dbReference type="NCBI Taxonomy" id="1293586"/>
    <lineage>
        <taxon>Archaea</taxon>
        <taxon>Thermoproteota</taxon>
        <taxon>Thermoprotei</taxon>
        <taxon>Thermoproteales</taxon>
        <taxon>Thermoproteaceae</taxon>
        <taxon>Vulcanisaeta</taxon>
    </lineage>
</organism>
<feature type="binding site" evidence="13">
    <location>
        <position position="72"/>
    </location>
    <ligand>
        <name>Zn(2+)</name>
        <dbReference type="ChEBI" id="CHEBI:29105"/>
        <label>1</label>
    </ligand>
</feature>
<keyword evidence="6 13" id="KW-0479">Metal-binding</keyword>
<dbReference type="Pfam" id="PF04998">
    <property type="entry name" value="RNA_pol_Rpb1_5"/>
    <property type="match status" value="1"/>
</dbReference>
<feature type="binding site" evidence="13">
    <location>
        <position position="115"/>
    </location>
    <ligand>
        <name>Zn(2+)</name>
        <dbReference type="ChEBI" id="CHEBI:29105"/>
        <label>2</label>
    </ligand>
</feature>
<keyword evidence="15" id="KW-0175">Coiled coil</keyword>
<feature type="binding site" evidence="13">
    <location>
        <position position="85"/>
    </location>
    <ligand>
        <name>Zn(2+)</name>
        <dbReference type="ChEBI" id="CHEBI:29105"/>
        <label>1</label>
    </ligand>
</feature>
<evidence type="ECO:0000313" key="19">
    <source>
        <dbReference type="Proteomes" id="UP000657075"/>
    </source>
</evidence>
<evidence type="ECO:0000256" key="8">
    <source>
        <dbReference type="ARBA" id="ARBA00022842"/>
    </source>
</evidence>
<keyword evidence="9 13" id="KW-0238">DNA-binding</keyword>
<reference evidence="20" key="3">
    <citation type="submission" date="2022-09" db="EMBL/GenBank/DDBJ databases">
        <title>Complete genome sequence of Vulcanisaeta souniana.</title>
        <authorList>
            <person name="Kato S."/>
            <person name="Itoh T."/>
            <person name="Ohkuma M."/>
        </authorList>
    </citation>
    <scope>NUCLEOTIDE SEQUENCE [LARGE SCALE GENOMIC DNA]</scope>
    <source>
        <strain evidence="20">JCM 11219</strain>
    </source>
</reference>
<dbReference type="EMBL" id="AP026830">
    <property type="protein sequence ID" value="BDR91745.1"/>
    <property type="molecule type" value="Genomic_DNA"/>
</dbReference>
<dbReference type="GeneID" id="76206388"/>
<dbReference type="Gene3D" id="1.10.274.100">
    <property type="entry name" value="RNA polymerase Rpb1, domain 3"/>
    <property type="match status" value="1"/>
</dbReference>
<reference evidence="18" key="1">
    <citation type="journal article" date="2014" name="Int. J. Syst. Evol. Microbiol.">
        <title>Complete genome sequence of Corynebacterium casei LMG S-19264T (=DSM 44701T), isolated from a smear-ripened cheese.</title>
        <authorList>
            <consortium name="US DOE Joint Genome Institute (JGI-PGF)"/>
            <person name="Walter F."/>
            <person name="Albersmeier A."/>
            <person name="Kalinowski J."/>
            <person name="Ruckert C."/>
        </authorList>
    </citation>
    <scope>NUCLEOTIDE SEQUENCE</scope>
    <source>
        <strain evidence="18">JCM 11219</strain>
    </source>
</reference>
<feature type="binding site" evidence="13">
    <location>
        <position position="112"/>
    </location>
    <ligand>
        <name>Zn(2+)</name>
        <dbReference type="ChEBI" id="CHEBI:29105"/>
        <label>2</label>
    </ligand>
</feature>
<proteinExistence type="inferred from homology"/>
<dbReference type="GO" id="GO:0003677">
    <property type="term" value="F:DNA binding"/>
    <property type="evidence" value="ECO:0007669"/>
    <property type="project" value="UniProtKB-UniRule"/>
</dbReference>
<dbReference type="InterPro" id="IPR007081">
    <property type="entry name" value="RNA_pol_Rpb1_5"/>
</dbReference>
<keyword evidence="10 13" id="KW-0804">Transcription</keyword>
<feature type="binding site" evidence="13">
    <location>
        <position position="160"/>
    </location>
    <ligand>
        <name>Zn(2+)</name>
        <dbReference type="ChEBI" id="CHEBI:29105"/>
        <label>2</label>
    </ligand>
</feature>
<dbReference type="RefSeq" id="WP_188602500.1">
    <property type="nucleotide sequence ID" value="NZ_AP026830.1"/>
</dbReference>
<evidence type="ECO:0000256" key="12">
    <source>
        <dbReference type="ARBA" id="ARBA00053389"/>
    </source>
</evidence>
<feature type="domain" description="RNA polymerase N-terminal" evidence="16">
    <location>
        <begin position="220"/>
        <end position="525"/>
    </location>
</feature>
<dbReference type="Gene3D" id="3.30.1490.180">
    <property type="entry name" value="RNA polymerase ii"/>
    <property type="match status" value="1"/>
</dbReference>
<dbReference type="GO" id="GO:0003899">
    <property type="term" value="F:DNA-directed RNA polymerase activity"/>
    <property type="evidence" value="ECO:0007669"/>
    <property type="project" value="UniProtKB-UniRule"/>
</dbReference>
<dbReference type="InterPro" id="IPR045867">
    <property type="entry name" value="DNA-dir_RpoC_beta_prime"/>
</dbReference>
<evidence type="ECO:0000313" key="20">
    <source>
        <dbReference type="Proteomes" id="UP001060771"/>
    </source>
</evidence>
<feature type="binding site" evidence="13">
    <location>
        <position position="82"/>
    </location>
    <ligand>
        <name>Zn(2+)</name>
        <dbReference type="ChEBI" id="CHEBI:29105"/>
        <label>1</label>
    </ligand>
</feature>
<evidence type="ECO:0000256" key="3">
    <source>
        <dbReference type="ARBA" id="ARBA00022490"/>
    </source>
</evidence>
<dbReference type="OrthoDB" id="371812at2157"/>
<dbReference type="InterPro" id="IPR044893">
    <property type="entry name" value="RNA_pol_Rpb1_clamp_domain"/>
</dbReference>
<evidence type="ECO:0000256" key="2">
    <source>
        <dbReference type="ARBA" id="ARBA00022478"/>
    </source>
</evidence>
<accession>A0A830EF50</accession>
<dbReference type="PANTHER" id="PTHR19376:SF32">
    <property type="entry name" value="DNA-DIRECTED RNA POLYMERASE III SUBUNIT RPC1"/>
    <property type="match status" value="1"/>
</dbReference>
<dbReference type="Pfam" id="PF04997">
    <property type="entry name" value="RNA_pol_Rpb1_1"/>
    <property type="match status" value="1"/>
</dbReference>
<protein>
    <recommendedName>
        <fullName evidence="13">DNA-directed RNA polymerase subunit Rpo1N</fullName>
        <ecNumber evidence="13">2.7.7.6</ecNumber>
    </recommendedName>
    <alternativeName>
        <fullName evidence="13">DNA-directed RNA polymerase subunit A'</fullName>
    </alternativeName>
</protein>
<dbReference type="InterPro" id="IPR042102">
    <property type="entry name" value="RNA_pol_Rpb1_3_sf"/>
</dbReference>
<keyword evidence="5 13" id="KW-0548">Nucleotidyltransferase</keyword>
<comment type="subunit">
    <text evidence="13">Part of the RNA polymerase complex.</text>
</comment>
<keyword evidence="3 13" id="KW-0963">Cytoplasm</keyword>
<sequence>MAAQAEKTSIREEEIPLKTIKAIKFSVLSPDIVRSLSVMEITTSETYDEAGRPMVGGLMDKRLGVVEPGARCETCGNPPDKCPGHFGRIELARPVIHVEYSKYVHDLLKTTCRECGRILLTDDEIEKYRRRLEKLRARWKLLADRLIERIRKRAMERTVCPHCGAKQYRVRIERPYTFYEEKENGVLERLDPMKIRERLEKIPDSDLELLGWDPKVARPEWAVLTVLPVPPPQVRPSIQLETGQRSEDDLTHKLVDIVRVNEKLRTAIESGAPSSVVDQLWDLLQYHIATYFNNELPNLPPVKHRSGRPLKTLAQRLKGKEGRFRGSLSGKRVDFSARTVISPDPNLSINEVGVPIDVAKMLTVPMTVTEWNLDLARQLVLNGPEVWPGANYVVYPDGRRVDLRYFRDRRELANKLAPGFIIERHLINGDIILFNRQPSLHRMSIMGHLVRVLPGRTFRLHLAVCPPYNADFDGDEMNLHVPQNEEARAEAKTLMLVQNHIITPRYGGPIIGARQDYITGGYLLTKKDTFINKEGIAYLLAAAGYDSDIVEPAIMHPKELWTGKQVISMLLPKDLNWIQSTAIKESCKDPYNCYTDEYIIIVNGYMATGVLDKKSIGAEQVDSLWHVVVKRYGNSYARKWVDSILRSLVRFLDLRGFSMGIDSLEMPLESYRELDKLYEDSERKVLEYIQKFKEGKLEAEPGLTVEETLENNVTIELSRVREAAARVAEKYINKDGEAYIMAKTGARGSIVNITQMVAMLGQQTIRGERFKRGFAGRTTAHFESGDLGPTAKGFVRNNFKVGLTPLEFFFHAAGGRDGLVDTAVRTAQSGYMQRRLINALQDIYVAYDGTVRNASGSIIQTKYAEDGIDVSKSDHGRLNLDEIFRRAGLSR</sequence>
<evidence type="ECO:0000256" key="15">
    <source>
        <dbReference type="SAM" id="Coils"/>
    </source>
</evidence>
<reference evidence="17" key="4">
    <citation type="journal article" date="2023" name="Microbiol. Resour. Announc.">
        <title>Complete Genome Sequence of Vulcanisaeta souniana Strain IC-059, a Hyperthermophilic Archaeon Isolated from Hot Spring Water in Japan.</title>
        <authorList>
            <person name="Kato S."/>
            <person name="Itoh T."/>
            <person name="Wu L."/>
            <person name="Ma J."/>
            <person name="Ohkuma M."/>
        </authorList>
    </citation>
    <scope>NUCLEOTIDE SEQUENCE</scope>
    <source>
        <strain evidence="17">JCM 11219</strain>
    </source>
</reference>
<dbReference type="EC" id="2.7.7.6" evidence="13"/>
<comment type="cofactor">
    <cofactor evidence="13">
        <name>Zn(2+)</name>
        <dbReference type="ChEBI" id="CHEBI:29105"/>
    </cofactor>
    <text evidence="13">Binds at least 2 Zn(2+) per subunit.</text>
</comment>
<dbReference type="InterPro" id="IPR007083">
    <property type="entry name" value="RNA_pol_Rpb1_4"/>
</dbReference>
<gene>
    <name evidence="13" type="primary">rpo1N</name>
    <name evidence="13" type="synonym">rpoA1</name>
    <name evidence="18" type="ORF">GCM10007112_04590</name>
    <name evidence="17" type="ORF">Vsou_08380</name>
</gene>
<evidence type="ECO:0000256" key="9">
    <source>
        <dbReference type="ARBA" id="ARBA00023125"/>
    </source>
</evidence>
<comment type="cofactor">
    <cofactor evidence="13">
        <name>Mg(2+)</name>
        <dbReference type="ChEBI" id="CHEBI:18420"/>
    </cofactor>
</comment>
<feature type="coiled-coil region" evidence="15">
    <location>
        <begin position="118"/>
        <end position="145"/>
    </location>
</feature>
<dbReference type="FunFam" id="2.40.40.20:FF:000019">
    <property type="entry name" value="DNA-directed RNA polymerase II subunit RPB1"/>
    <property type="match status" value="1"/>
</dbReference>
<dbReference type="GO" id="GO:0005737">
    <property type="term" value="C:cytoplasm"/>
    <property type="evidence" value="ECO:0007669"/>
    <property type="project" value="UniProtKB-SubCell"/>
</dbReference>
<dbReference type="Gene3D" id="6.20.50.80">
    <property type="match status" value="1"/>
</dbReference>
<dbReference type="NCBIfam" id="TIGR02390">
    <property type="entry name" value="RNA_pol_rpoA1"/>
    <property type="match status" value="1"/>
</dbReference>
<dbReference type="Gene3D" id="2.40.40.20">
    <property type="match status" value="1"/>
</dbReference>
<dbReference type="SMART" id="SM00663">
    <property type="entry name" value="RPOLA_N"/>
    <property type="match status" value="1"/>
</dbReference>
<dbReference type="NCBIfam" id="NF006336">
    <property type="entry name" value="PRK08566.1"/>
    <property type="match status" value="1"/>
</dbReference>
<dbReference type="GO" id="GO:0008270">
    <property type="term" value="F:zinc ion binding"/>
    <property type="evidence" value="ECO:0007669"/>
    <property type="project" value="UniProtKB-UniRule"/>
</dbReference>
<evidence type="ECO:0000256" key="1">
    <source>
        <dbReference type="ARBA" id="ARBA00006460"/>
    </source>
</evidence>
<keyword evidence="7 13" id="KW-0862">Zinc</keyword>
<evidence type="ECO:0000256" key="13">
    <source>
        <dbReference type="HAMAP-Rule" id="MF_00863"/>
    </source>
</evidence>
<dbReference type="AlphaFoldDB" id="A0A830EF50"/>
<dbReference type="Proteomes" id="UP000657075">
    <property type="component" value="Unassembled WGS sequence"/>
</dbReference>
<dbReference type="GO" id="GO:0000428">
    <property type="term" value="C:DNA-directed RNA polymerase complex"/>
    <property type="evidence" value="ECO:0007669"/>
    <property type="project" value="UniProtKB-KW"/>
</dbReference>
<name>A0A830EF50_9CREN</name>
<evidence type="ECO:0000256" key="7">
    <source>
        <dbReference type="ARBA" id="ARBA00022833"/>
    </source>
</evidence>
<evidence type="ECO:0000259" key="16">
    <source>
        <dbReference type="SMART" id="SM00663"/>
    </source>
</evidence>
<dbReference type="Pfam" id="PF05000">
    <property type="entry name" value="RNA_pol_Rpb1_4"/>
    <property type="match status" value="1"/>
</dbReference>
<dbReference type="Gene3D" id="4.10.860.120">
    <property type="entry name" value="RNA polymerase II, clamp domain"/>
    <property type="match status" value="2"/>
</dbReference>
<comment type="function">
    <text evidence="12 13">DNA-dependent RNA polymerase (RNAP) catalyzes the transcription of DNA into RNA using the four ribonucleoside triphosphates as substrates. Forms the clamp head domain.</text>
</comment>
<comment type="subcellular location">
    <subcellularLocation>
        <location evidence="13">Cytoplasm</location>
    </subcellularLocation>
</comment>
<dbReference type="EMBL" id="BMNM01000001">
    <property type="protein sequence ID" value="GGI70711.1"/>
    <property type="molecule type" value="Genomic_DNA"/>
</dbReference>
<reference evidence="18" key="2">
    <citation type="submission" date="2020-09" db="EMBL/GenBank/DDBJ databases">
        <authorList>
            <person name="Sun Q."/>
            <person name="Ohkuma M."/>
        </authorList>
    </citation>
    <scope>NUCLEOTIDE SEQUENCE</scope>
    <source>
        <strain evidence="18">JCM 11219</strain>
    </source>
</reference>
<dbReference type="InterPro" id="IPR012758">
    <property type="entry name" value="RPO1N"/>
</dbReference>
<dbReference type="Pfam" id="PF04983">
    <property type="entry name" value="RNA_pol_Rpb1_3"/>
    <property type="match status" value="1"/>
</dbReference>
<comment type="similarity">
    <text evidence="1 13 14">Belongs to the RNA polymerase beta' chain family.</text>
</comment>
<dbReference type="Pfam" id="PF00623">
    <property type="entry name" value="RNA_pol_Rpb1_2"/>
    <property type="match status" value="1"/>
</dbReference>
<dbReference type="InterPro" id="IPR006592">
    <property type="entry name" value="RNA_pol_N"/>
</dbReference>
<evidence type="ECO:0000256" key="10">
    <source>
        <dbReference type="ARBA" id="ARBA00023163"/>
    </source>
</evidence>
<keyword evidence="4 13" id="KW-0808">Transferase</keyword>
<dbReference type="HAMAP" id="MF_00863">
    <property type="entry name" value="RNApol_arch_Rpo1N"/>
    <property type="match status" value="1"/>
</dbReference>
<feature type="binding site" evidence="13">
    <location>
        <position position="163"/>
    </location>
    <ligand>
        <name>Zn(2+)</name>
        <dbReference type="ChEBI" id="CHEBI:29105"/>
        <label>2</label>
    </ligand>
</feature>
<comment type="function">
    <text evidence="14">DNA-dependent RNA polymerase catalyzes the transcription of DNA into RNA using the four ribonucleoside triphosphates as substrates.</text>
</comment>
<keyword evidence="8 13" id="KW-0460">Magnesium</keyword>
<feature type="binding site" evidence="13">
    <location>
        <position position="473"/>
    </location>
    <ligand>
        <name>Mg(2+)</name>
        <dbReference type="ChEBI" id="CHEBI:18420"/>
    </ligand>
</feature>
<dbReference type="InterPro" id="IPR007066">
    <property type="entry name" value="RNA_pol_Rpb1_3"/>
</dbReference>
<dbReference type="InterPro" id="IPR038120">
    <property type="entry name" value="Rpb1_funnel_sf"/>
</dbReference>
<evidence type="ECO:0000256" key="4">
    <source>
        <dbReference type="ARBA" id="ARBA00022679"/>
    </source>
</evidence>
<dbReference type="InterPro" id="IPR000722">
    <property type="entry name" value="RNA_pol_asu"/>
</dbReference>
<evidence type="ECO:0000256" key="11">
    <source>
        <dbReference type="ARBA" id="ARBA00048552"/>
    </source>
</evidence>
<feature type="binding site" evidence="13">
    <location>
        <position position="475"/>
    </location>
    <ligand>
        <name>Mg(2+)</name>
        <dbReference type="ChEBI" id="CHEBI:18420"/>
    </ligand>
</feature>
<feature type="binding site" evidence="13">
    <location>
        <position position="471"/>
    </location>
    <ligand>
        <name>Mg(2+)</name>
        <dbReference type="ChEBI" id="CHEBI:18420"/>
    </ligand>
</feature>
<dbReference type="GO" id="GO:0000287">
    <property type="term" value="F:magnesium ion binding"/>
    <property type="evidence" value="ECO:0007669"/>
    <property type="project" value="UniProtKB-UniRule"/>
</dbReference>
<keyword evidence="2 13" id="KW-0240">DNA-directed RNA polymerase</keyword>
<dbReference type="Proteomes" id="UP001060771">
    <property type="component" value="Chromosome"/>
</dbReference>
<dbReference type="InterPro" id="IPR007080">
    <property type="entry name" value="RNA_pol_Rpb1_1"/>
</dbReference>
<evidence type="ECO:0000313" key="17">
    <source>
        <dbReference type="EMBL" id="BDR91745.1"/>
    </source>
</evidence>
<dbReference type="CDD" id="cd02582">
    <property type="entry name" value="RNAP_archeal_A"/>
    <property type="match status" value="1"/>
</dbReference>
<dbReference type="Gene3D" id="1.10.132.30">
    <property type="match status" value="1"/>
</dbReference>
<dbReference type="GO" id="GO:0006351">
    <property type="term" value="P:DNA-templated transcription"/>
    <property type="evidence" value="ECO:0007669"/>
    <property type="project" value="UniProtKB-UniRule"/>
</dbReference>
<evidence type="ECO:0000256" key="5">
    <source>
        <dbReference type="ARBA" id="ARBA00022695"/>
    </source>
</evidence>